<name>A0A9N8ZM99_9GLOM</name>
<reference evidence="2" key="1">
    <citation type="submission" date="2021-06" db="EMBL/GenBank/DDBJ databases">
        <authorList>
            <person name="Kallberg Y."/>
            <person name="Tangrot J."/>
            <person name="Rosling A."/>
        </authorList>
    </citation>
    <scope>NUCLEOTIDE SEQUENCE</scope>
    <source>
        <strain evidence="2">FL130A</strain>
    </source>
</reference>
<comment type="caution">
    <text evidence="2">The sequence shown here is derived from an EMBL/GenBank/DDBJ whole genome shotgun (WGS) entry which is preliminary data.</text>
</comment>
<proteinExistence type="predicted"/>
<evidence type="ECO:0000256" key="1">
    <source>
        <dbReference type="SAM" id="Phobius"/>
    </source>
</evidence>
<dbReference type="EMBL" id="CAJVPS010000643">
    <property type="protein sequence ID" value="CAG8500653.1"/>
    <property type="molecule type" value="Genomic_DNA"/>
</dbReference>
<dbReference type="Proteomes" id="UP000789508">
    <property type="component" value="Unassembled WGS sequence"/>
</dbReference>
<keyword evidence="1" id="KW-0812">Transmembrane</keyword>
<protein>
    <submittedName>
        <fullName evidence="2">3895_t:CDS:1</fullName>
    </submittedName>
</protein>
<keyword evidence="1" id="KW-0472">Membrane</keyword>
<dbReference type="OrthoDB" id="1600564at2759"/>
<keyword evidence="3" id="KW-1185">Reference proteome</keyword>
<feature type="transmembrane region" description="Helical" evidence="1">
    <location>
        <begin position="16"/>
        <end position="34"/>
    </location>
</feature>
<keyword evidence="1" id="KW-1133">Transmembrane helix</keyword>
<evidence type="ECO:0000313" key="2">
    <source>
        <dbReference type="EMBL" id="CAG8500653.1"/>
    </source>
</evidence>
<feature type="non-terminal residue" evidence="2">
    <location>
        <position position="90"/>
    </location>
</feature>
<dbReference type="AlphaFoldDB" id="A0A9N8ZM99"/>
<sequence length="90" mass="10506">GPVWSEYVAKDLKLELVNYAYGVFLFLLHTLMIGRLKVIQEKCDPLVPGLLQQVSQFLQDFLSTRGKPLDHFFRIFNNKKFNTTSNQYSH</sequence>
<evidence type="ECO:0000313" key="3">
    <source>
        <dbReference type="Proteomes" id="UP000789508"/>
    </source>
</evidence>
<organism evidence="2 3">
    <name type="scientific">Ambispora leptoticha</name>
    <dbReference type="NCBI Taxonomy" id="144679"/>
    <lineage>
        <taxon>Eukaryota</taxon>
        <taxon>Fungi</taxon>
        <taxon>Fungi incertae sedis</taxon>
        <taxon>Mucoromycota</taxon>
        <taxon>Glomeromycotina</taxon>
        <taxon>Glomeromycetes</taxon>
        <taxon>Archaeosporales</taxon>
        <taxon>Ambisporaceae</taxon>
        <taxon>Ambispora</taxon>
    </lineage>
</organism>
<gene>
    <name evidence="2" type="ORF">ALEPTO_LOCUS3466</name>
</gene>
<accession>A0A9N8ZM99</accession>